<dbReference type="AlphaFoldDB" id="A0A2S9XCR8"/>
<protein>
    <recommendedName>
        <fullName evidence="3">CPXCG motif-containing cysteine-rich protein</fullName>
    </recommendedName>
</protein>
<reference evidence="1 2" key="1">
    <citation type="submission" date="2018-03" db="EMBL/GenBank/DDBJ databases">
        <title>Draft Genome Sequences of the Obligatory Marine Myxobacteria Enhygromyxa salina SWB005.</title>
        <authorList>
            <person name="Poehlein A."/>
            <person name="Moghaddam J.A."/>
            <person name="Harms H."/>
            <person name="Alanjari M."/>
            <person name="Koenig G.M."/>
            <person name="Daniel R."/>
            <person name="Schaeberle T.F."/>
        </authorList>
    </citation>
    <scope>NUCLEOTIDE SEQUENCE [LARGE SCALE GENOMIC DNA]</scope>
    <source>
        <strain evidence="1 2">SWB005</strain>
    </source>
</reference>
<dbReference type="EMBL" id="PVNK01000274">
    <property type="protein sequence ID" value="PRP90652.1"/>
    <property type="molecule type" value="Genomic_DNA"/>
</dbReference>
<gene>
    <name evidence="1" type="ORF">ENSA5_62700</name>
</gene>
<dbReference type="RefSeq" id="WP_106395448.1">
    <property type="nucleotide sequence ID" value="NZ_PVNK01000274.1"/>
</dbReference>
<sequence length="58" mass="6935">MDDAIEVCCPWCFEQQELWVDPQTVGEMVQDCEVCCRPWRVFVSRDEFGRLHVQLERS</sequence>
<evidence type="ECO:0000313" key="2">
    <source>
        <dbReference type="Proteomes" id="UP000237968"/>
    </source>
</evidence>
<dbReference type="InterPro" id="IPR025990">
    <property type="entry name" value="zinc_ribbon_bacterial"/>
</dbReference>
<dbReference type="OrthoDB" id="9814566at2"/>
<keyword evidence="2" id="KW-1185">Reference proteome</keyword>
<name>A0A2S9XCR8_9BACT</name>
<organism evidence="1 2">
    <name type="scientific">Enhygromyxa salina</name>
    <dbReference type="NCBI Taxonomy" id="215803"/>
    <lineage>
        <taxon>Bacteria</taxon>
        <taxon>Pseudomonadati</taxon>
        <taxon>Myxococcota</taxon>
        <taxon>Polyangia</taxon>
        <taxon>Nannocystales</taxon>
        <taxon>Nannocystaceae</taxon>
        <taxon>Enhygromyxa</taxon>
    </lineage>
</organism>
<accession>A0A2S9XCR8</accession>
<evidence type="ECO:0008006" key="3">
    <source>
        <dbReference type="Google" id="ProtNLM"/>
    </source>
</evidence>
<dbReference type="Proteomes" id="UP000237968">
    <property type="component" value="Unassembled WGS sequence"/>
</dbReference>
<proteinExistence type="predicted"/>
<comment type="caution">
    <text evidence="1">The sequence shown here is derived from an EMBL/GenBank/DDBJ whole genome shotgun (WGS) entry which is preliminary data.</text>
</comment>
<evidence type="ECO:0000313" key="1">
    <source>
        <dbReference type="EMBL" id="PRP90652.1"/>
    </source>
</evidence>
<dbReference type="Pfam" id="PF14255">
    <property type="entry name" value="Zn_ribbon_21"/>
    <property type="match status" value="1"/>
</dbReference>